<proteinExistence type="predicted"/>
<dbReference type="Gene3D" id="2.60.120.260">
    <property type="entry name" value="Galactose-binding domain-like"/>
    <property type="match status" value="1"/>
</dbReference>
<keyword evidence="2" id="KW-0326">Glycosidase</keyword>
<dbReference type="InterPro" id="IPR006103">
    <property type="entry name" value="Glyco_hydro_2_cat"/>
</dbReference>
<dbReference type="Pfam" id="PF02836">
    <property type="entry name" value="Glyco_hydro_2_C"/>
    <property type="match status" value="1"/>
</dbReference>
<dbReference type="SUPFAM" id="SSF49785">
    <property type="entry name" value="Galactose-binding domain-like"/>
    <property type="match status" value="1"/>
</dbReference>
<keyword evidence="2" id="KW-0378">Hydrolase</keyword>
<dbReference type="SUPFAM" id="SSF49303">
    <property type="entry name" value="beta-Galactosidase/glucuronidase domain"/>
    <property type="match status" value="1"/>
</dbReference>
<evidence type="ECO:0000313" key="3">
    <source>
        <dbReference type="Proteomes" id="UP000076079"/>
    </source>
</evidence>
<dbReference type="GO" id="GO:0005975">
    <property type="term" value="P:carbohydrate metabolic process"/>
    <property type="evidence" value="ECO:0007669"/>
    <property type="project" value="InterPro"/>
</dbReference>
<dbReference type="Gene3D" id="3.20.20.80">
    <property type="entry name" value="Glycosidases"/>
    <property type="match status" value="1"/>
</dbReference>
<reference evidence="3" key="2">
    <citation type="submission" date="2016-04" db="EMBL/GenBank/DDBJ databases">
        <title>First Complete Genome Sequence of a Subdivision 6 Acidobacterium.</title>
        <authorList>
            <person name="Huang S."/>
            <person name="Vieira S."/>
            <person name="Bunk B."/>
            <person name="Riedel T."/>
            <person name="Sproeer C."/>
            <person name="Overmann J."/>
        </authorList>
    </citation>
    <scope>NUCLEOTIDE SEQUENCE [LARGE SCALE GENOMIC DNA]</scope>
    <source>
        <strain evidence="3">DSM 100886 HEG_-6_39</strain>
    </source>
</reference>
<keyword evidence="3" id="KW-1185">Reference proteome</keyword>
<evidence type="ECO:0000313" key="2">
    <source>
        <dbReference type="EMBL" id="AMY11803.1"/>
    </source>
</evidence>
<dbReference type="InterPro" id="IPR051913">
    <property type="entry name" value="GH2_Domain-Containing"/>
</dbReference>
<dbReference type="OrthoDB" id="9762066at2"/>
<dbReference type="GO" id="GO:0004566">
    <property type="term" value="F:beta-glucuronidase activity"/>
    <property type="evidence" value="ECO:0007669"/>
    <property type="project" value="UniProtKB-EC"/>
</dbReference>
<dbReference type="AlphaFoldDB" id="A0A143PUG5"/>
<accession>A0A143PUG5</accession>
<name>A0A143PUG5_LUTPR</name>
<organism evidence="2 3">
    <name type="scientific">Luteitalea pratensis</name>
    <dbReference type="NCBI Taxonomy" id="1855912"/>
    <lineage>
        <taxon>Bacteria</taxon>
        <taxon>Pseudomonadati</taxon>
        <taxon>Acidobacteriota</taxon>
        <taxon>Vicinamibacteria</taxon>
        <taxon>Vicinamibacterales</taxon>
        <taxon>Vicinamibacteraceae</taxon>
        <taxon>Luteitalea</taxon>
    </lineage>
</organism>
<sequence>MVTASEHQVDAHDYPRPQLRRAPWRRLDGLWEFAADQGGTWQDPTAVTWHGSIRVPFAPETAASGIAHVGYVRNCWYRRTLEPWDADGGRILLHFGAVDYRAAVWVDGVLVATHEGGYTPFHCDITTHMGGGQPVTLVVRAEDDPLDLAKPRGKQDWLPQPHSIWYPRTTGIWQSVWMERVPATWLARLRWTPSLLDWALQLECWFAGAVTEPMHLDVTIRAGDRLLAADSYGLTGDELSRRIGFSDPGIDDSRNELLWSPEHPQLLDVRLELKADTGEIIDTVCSYTALREVSVSADRFVLNGRPYYLRMVLDQGYWPASGSTAPDDEALRQDVALAKAMGFNGVRKHQKIEDPRYLYWADRLGLLVWEEMPSAYRFTSSSVQRLTEEWFEVLARDRSHPCIVAWVPFNESWGVPNLPDNAAHRHYVHALYHLTRTLDPHRPVVGNDGWESSATDIIGIHDYDPNPERIRARYYSDDVVPGLFRKEQPGGRVLVLEGHANLEHPIVLTEFGGIACSGDPTTWGYSRCDNGEALQSAYSILLQTVQESRIFAGFCYTQFADTYQEANGLLRADRTPKFPLADMYRATRGLSVP</sequence>
<dbReference type="InterPro" id="IPR017853">
    <property type="entry name" value="GH"/>
</dbReference>
<dbReference type="EC" id="3.2.1.31" evidence="2"/>
<dbReference type="PATRIC" id="fig|1813736.3.peg.5324"/>
<dbReference type="InterPro" id="IPR008979">
    <property type="entry name" value="Galactose-bd-like_sf"/>
</dbReference>
<dbReference type="KEGG" id="abac:LuPra_05068"/>
<dbReference type="SUPFAM" id="SSF51445">
    <property type="entry name" value="(Trans)glycosidases"/>
    <property type="match status" value="1"/>
</dbReference>
<gene>
    <name evidence="2" type="primary">uidA_3</name>
    <name evidence="2" type="ORF">LuPra_05068</name>
</gene>
<dbReference type="EMBL" id="CP015136">
    <property type="protein sequence ID" value="AMY11803.1"/>
    <property type="molecule type" value="Genomic_DNA"/>
</dbReference>
<feature type="domain" description="Glycoside hydrolase family 2 catalytic" evidence="1">
    <location>
        <begin position="293"/>
        <end position="577"/>
    </location>
</feature>
<dbReference type="PANTHER" id="PTHR42732:SF3">
    <property type="entry name" value="HYDROLASE"/>
    <property type="match status" value="1"/>
</dbReference>
<dbReference type="RefSeq" id="WP_110173319.1">
    <property type="nucleotide sequence ID" value="NZ_CP015136.1"/>
</dbReference>
<dbReference type="STRING" id="1855912.LuPra_05068"/>
<dbReference type="Proteomes" id="UP000076079">
    <property type="component" value="Chromosome"/>
</dbReference>
<dbReference type="InterPro" id="IPR036156">
    <property type="entry name" value="Beta-gal/glucu_dom_sf"/>
</dbReference>
<protein>
    <submittedName>
        <fullName evidence="2">Beta-glucuronidase</fullName>
        <ecNumber evidence="2">3.2.1.31</ecNumber>
    </submittedName>
</protein>
<evidence type="ECO:0000259" key="1">
    <source>
        <dbReference type="Pfam" id="PF02836"/>
    </source>
</evidence>
<reference evidence="2 3" key="1">
    <citation type="journal article" date="2016" name="Genome Announc.">
        <title>First Complete Genome Sequence of a Subdivision 6 Acidobacterium Strain.</title>
        <authorList>
            <person name="Huang S."/>
            <person name="Vieira S."/>
            <person name="Bunk B."/>
            <person name="Riedel T."/>
            <person name="Sproer C."/>
            <person name="Overmann J."/>
        </authorList>
    </citation>
    <scope>NUCLEOTIDE SEQUENCE [LARGE SCALE GENOMIC DNA]</scope>
    <source>
        <strain evidence="3">DSM 100886 HEG_-6_39</strain>
    </source>
</reference>
<dbReference type="PANTHER" id="PTHR42732">
    <property type="entry name" value="BETA-GALACTOSIDASE"/>
    <property type="match status" value="1"/>
</dbReference>